<proteinExistence type="predicted"/>
<dbReference type="InterPro" id="IPR002900">
    <property type="entry name" value="DUF38/FTH_CAE_spp"/>
</dbReference>
<dbReference type="HOGENOM" id="CLU_030831_3_0_1"/>
<feature type="domain" description="F-box" evidence="1">
    <location>
        <begin position="5"/>
        <end position="51"/>
    </location>
</feature>
<dbReference type="InterPro" id="IPR001810">
    <property type="entry name" value="F-box_dom"/>
</dbReference>
<dbReference type="Bgee" id="WBGene00044654">
    <property type="expression patterns" value="Expressed in embryo and 2 other cell types or tissues"/>
</dbReference>
<dbReference type="AlphaFoldDB" id="G5EEL4"/>
<sequence length="307" mass="35707">MKPAKKILNSMPLEIIHEILSKLIPIQRLVIRKVSCNFRYIIDEYFGIKELAIEHGNYKHPFLALKLEKGTISYMNSRSTRYACSVQVLGKRRKMKKGDSVDFVLNDLSNLMKDKVFKLDALKIEYPTWIYKDNLDVFVSTIPLILKSAKSLHVKEVEFRSGWSIEEMAQMLQCIEKVEGIEIHKPGPLDALVPLDQWKMAKSVIALDKQSLLDIGNIFHLHQFKLQLVRISREELVKIRDVLLKSTNFEYGIIYLVEHTTENIGTLFNPEYNGLPNGSMRYKTGDNNFFICFNFHYFEIRKSVENT</sequence>
<keyword evidence="3" id="KW-1185">Reference proteome</keyword>
<dbReference type="WormBase" id="Y61B8A.4">
    <property type="protein sequence ID" value="CE39299"/>
    <property type="gene ID" value="WBGene00044654"/>
    <property type="gene designation" value="fbxa-85"/>
</dbReference>
<dbReference type="PhylomeDB" id="G5EEL4"/>
<protein>
    <submittedName>
        <fullName evidence="2">F-box domain-containing protein</fullName>
    </submittedName>
</protein>
<dbReference type="Pfam" id="PF01827">
    <property type="entry name" value="FTH"/>
    <property type="match status" value="1"/>
</dbReference>
<dbReference type="AGR" id="WB:WBGene00044654"/>
<evidence type="ECO:0000313" key="4">
    <source>
        <dbReference type="WormBase" id="Y61B8A.4"/>
    </source>
</evidence>
<gene>
    <name evidence="2 4" type="primary">fbxa-85</name>
    <name evidence="2" type="ORF">CELE_Y61B8A.4</name>
    <name evidence="4" type="ORF">Y61B8A.4</name>
</gene>
<evidence type="ECO:0000313" key="2">
    <source>
        <dbReference type="EMBL" id="CAJ43442.1"/>
    </source>
</evidence>
<dbReference type="SMART" id="SM00256">
    <property type="entry name" value="FBOX"/>
    <property type="match status" value="1"/>
</dbReference>
<dbReference type="InterPro" id="IPR040161">
    <property type="entry name" value="FB224"/>
</dbReference>
<reference evidence="2 3" key="1">
    <citation type="journal article" date="1998" name="Science">
        <title>Genome sequence of the nematode C. elegans: a platform for investigating biology.</title>
        <authorList>
            <consortium name="The C. elegans sequencing consortium"/>
            <person name="Sulson J.E."/>
            <person name="Waterston R."/>
        </authorList>
    </citation>
    <scope>NUCLEOTIDE SEQUENCE [LARGE SCALE GENOMIC DNA]</scope>
    <source>
        <strain evidence="2 3">Bristol N2</strain>
    </source>
</reference>
<dbReference type="CTD" id="4363110"/>
<dbReference type="GeneID" id="4363110"/>
<dbReference type="PANTHER" id="PTHR23015">
    <property type="entry name" value="UNCHARACTERIZED C.ELEGANS PROTEIN"/>
    <property type="match status" value="1"/>
</dbReference>
<dbReference type="KEGG" id="cel:CELE_Y61B8A.4"/>
<dbReference type="PROSITE" id="PS50181">
    <property type="entry name" value="FBOX"/>
    <property type="match status" value="1"/>
</dbReference>
<evidence type="ECO:0000313" key="3">
    <source>
        <dbReference type="Proteomes" id="UP000001940"/>
    </source>
</evidence>
<dbReference type="RefSeq" id="NP_001041200.1">
    <property type="nucleotide sequence ID" value="NM_001047735.2"/>
</dbReference>
<evidence type="ECO:0000259" key="1">
    <source>
        <dbReference type="PROSITE" id="PS50181"/>
    </source>
</evidence>
<accession>G5EEL4</accession>
<organism evidence="2 3">
    <name type="scientific">Caenorhabditis elegans</name>
    <dbReference type="NCBI Taxonomy" id="6239"/>
    <lineage>
        <taxon>Eukaryota</taxon>
        <taxon>Metazoa</taxon>
        <taxon>Ecdysozoa</taxon>
        <taxon>Nematoda</taxon>
        <taxon>Chromadorea</taxon>
        <taxon>Rhabditida</taxon>
        <taxon>Rhabditina</taxon>
        <taxon>Rhabditomorpha</taxon>
        <taxon>Rhabditoidea</taxon>
        <taxon>Rhabditidae</taxon>
        <taxon>Peloderinae</taxon>
        <taxon>Caenorhabditis</taxon>
    </lineage>
</organism>
<dbReference type="CDD" id="cd22150">
    <property type="entry name" value="F-box_CeFBXA-like"/>
    <property type="match status" value="1"/>
</dbReference>
<dbReference type="STRING" id="6239.Y61B8A.4.1"/>
<dbReference type="EMBL" id="BX284605">
    <property type="protein sequence ID" value="CAJ43442.1"/>
    <property type="molecule type" value="Genomic_DNA"/>
</dbReference>
<dbReference type="OrthoDB" id="3226064at2759"/>
<name>G5EEL4_CAEEL</name>
<dbReference type="PaxDb" id="6239-Y61B8A.4"/>
<dbReference type="Proteomes" id="UP000001940">
    <property type="component" value="Chromosome V"/>
</dbReference>
<dbReference type="Pfam" id="PF00646">
    <property type="entry name" value="F-box"/>
    <property type="match status" value="1"/>
</dbReference>
<dbReference type="PANTHER" id="PTHR23015:SF4">
    <property type="entry name" value="DUF38 DOMAIN-CONTAINING PROTEIN-RELATED"/>
    <property type="match status" value="1"/>
</dbReference>
<dbReference type="InParanoid" id="G5EEL4"/>